<accession>A0A6D2IQP9</accession>
<reference evidence="4" key="1">
    <citation type="submission" date="2020-01" db="EMBL/GenBank/DDBJ databases">
        <authorList>
            <person name="Mishra B."/>
        </authorList>
    </citation>
    <scope>NUCLEOTIDE SEQUENCE [LARGE SCALE GENOMIC DNA]</scope>
</reference>
<name>A0A6D2IQP9_9BRAS</name>
<dbReference type="InterPro" id="IPR017451">
    <property type="entry name" value="F-box-assoc_interact_dom"/>
</dbReference>
<evidence type="ECO:0000313" key="4">
    <source>
        <dbReference type="EMBL" id="CAA7032782.1"/>
    </source>
</evidence>
<dbReference type="PANTHER" id="PTHR47993:SF37">
    <property type="entry name" value="F-BOX ASSOCIATED UBIQUITINATION EFFECTOR FAMILY PROTEIN"/>
    <property type="match status" value="1"/>
</dbReference>
<dbReference type="AlphaFoldDB" id="A0A6D2IQP9"/>
<proteinExistence type="predicted"/>
<dbReference type="InterPro" id="IPR036047">
    <property type="entry name" value="F-box-like_dom_sf"/>
</dbReference>
<evidence type="ECO:0008006" key="6">
    <source>
        <dbReference type="Google" id="ProtNLM"/>
    </source>
</evidence>
<dbReference type="Pfam" id="PF00646">
    <property type="entry name" value="F-box"/>
    <property type="match status" value="1"/>
</dbReference>
<dbReference type="NCBIfam" id="TIGR01640">
    <property type="entry name" value="F_box_assoc_1"/>
    <property type="match status" value="1"/>
</dbReference>
<dbReference type="PANTHER" id="PTHR47993">
    <property type="entry name" value="OS09G0372900 PROTEIN-RELATED"/>
    <property type="match status" value="1"/>
</dbReference>
<evidence type="ECO:0000259" key="3">
    <source>
        <dbReference type="Pfam" id="PF07734"/>
    </source>
</evidence>
<dbReference type="InterPro" id="IPR006527">
    <property type="entry name" value="F-box-assoc_dom_typ1"/>
</dbReference>
<evidence type="ECO:0000259" key="2">
    <source>
        <dbReference type="Pfam" id="PF00646"/>
    </source>
</evidence>
<evidence type="ECO:0000313" key="5">
    <source>
        <dbReference type="Proteomes" id="UP000467841"/>
    </source>
</evidence>
<gene>
    <name evidence="4" type="ORF">MERR_LOCUS20017</name>
</gene>
<dbReference type="EMBL" id="CACVBM020001128">
    <property type="protein sequence ID" value="CAA7032782.1"/>
    <property type="molecule type" value="Genomic_DNA"/>
</dbReference>
<dbReference type="InterPro" id="IPR050233">
    <property type="entry name" value="A_thaliana_F-box"/>
</dbReference>
<comment type="caution">
    <text evidence="4">The sequence shown here is derived from an EMBL/GenBank/DDBJ whole genome shotgun (WGS) entry which is preliminary data.</text>
</comment>
<feature type="compositionally biased region" description="Basic and acidic residues" evidence="1">
    <location>
        <begin position="335"/>
        <end position="348"/>
    </location>
</feature>
<sequence>MTKTSMSNLPNELVEEILSRVPLKPVRLTCRNWNGLCKSQSFRMLHIGRLSAAMKEGETQMIAMIGDSRFLVWNPYLGQTRWIKPRISHSSFSYALGYEDKKKGKSCRSVKLLRYKDCYDYNEPQNDFFWYEIYDFDSDLWTTLDVVTPTCFKTSWGHVSIKGNTYWCAEERNSHAEGIICFDFTRERYGPLLPLPFSADPGDYVSLSCVREEKLAVLLQHNESNPYELDIWITTKIEAQKVSWSKFLRMDMGPDYDMFVPLIQIHGSFFIDEEKKVAMGVNEENPLKFVIIGEAKYVRELDLLEDPNPVDPKQKPRLCSYVPSLQQIREPAGGEGKRSRRESNLEKRRYDENRSRLAAFRERARIREKNRMIRLRSMLGNNA</sequence>
<dbReference type="Proteomes" id="UP000467841">
    <property type="component" value="Unassembled WGS sequence"/>
</dbReference>
<evidence type="ECO:0000256" key="1">
    <source>
        <dbReference type="SAM" id="MobiDB-lite"/>
    </source>
</evidence>
<feature type="region of interest" description="Disordered" evidence="1">
    <location>
        <begin position="329"/>
        <end position="348"/>
    </location>
</feature>
<feature type="domain" description="F-box associated beta-propeller type 1" evidence="3">
    <location>
        <begin position="67"/>
        <end position="328"/>
    </location>
</feature>
<protein>
    <recommendedName>
        <fullName evidence="6">F-box domain-containing protein</fullName>
    </recommendedName>
</protein>
<feature type="domain" description="F-box" evidence="2">
    <location>
        <begin position="6"/>
        <end position="43"/>
    </location>
</feature>
<dbReference type="OrthoDB" id="1631251at2759"/>
<dbReference type="InterPro" id="IPR001810">
    <property type="entry name" value="F-box_dom"/>
</dbReference>
<organism evidence="4 5">
    <name type="scientific">Microthlaspi erraticum</name>
    <dbReference type="NCBI Taxonomy" id="1685480"/>
    <lineage>
        <taxon>Eukaryota</taxon>
        <taxon>Viridiplantae</taxon>
        <taxon>Streptophyta</taxon>
        <taxon>Embryophyta</taxon>
        <taxon>Tracheophyta</taxon>
        <taxon>Spermatophyta</taxon>
        <taxon>Magnoliopsida</taxon>
        <taxon>eudicotyledons</taxon>
        <taxon>Gunneridae</taxon>
        <taxon>Pentapetalae</taxon>
        <taxon>rosids</taxon>
        <taxon>malvids</taxon>
        <taxon>Brassicales</taxon>
        <taxon>Brassicaceae</taxon>
        <taxon>Coluteocarpeae</taxon>
        <taxon>Microthlaspi</taxon>
    </lineage>
</organism>
<dbReference type="SUPFAM" id="SSF81383">
    <property type="entry name" value="F-box domain"/>
    <property type="match status" value="1"/>
</dbReference>
<dbReference type="Gene3D" id="1.20.1280.50">
    <property type="match status" value="1"/>
</dbReference>
<dbReference type="Pfam" id="PF07734">
    <property type="entry name" value="FBA_1"/>
    <property type="match status" value="1"/>
</dbReference>
<keyword evidence="5" id="KW-1185">Reference proteome</keyword>